<dbReference type="Pfam" id="PF13175">
    <property type="entry name" value="AAA_15"/>
    <property type="match status" value="1"/>
</dbReference>
<gene>
    <name evidence="2" type="ORF">EG240_15940</name>
</gene>
<dbReference type="EMBL" id="RQVQ01000074">
    <property type="protein sequence ID" value="RRJ86684.1"/>
    <property type="molecule type" value="Genomic_DNA"/>
</dbReference>
<dbReference type="RefSeq" id="WP_125020328.1">
    <property type="nucleotide sequence ID" value="NZ_RQVQ01000074.1"/>
</dbReference>
<organism evidence="2 3">
    <name type="scientific">Paenimyroides tangerinum</name>
    <dbReference type="NCBI Taxonomy" id="2488728"/>
    <lineage>
        <taxon>Bacteria</taxon>
        <taxon>Pseudomonadati</taxon>
        <taxon>Bacteroidota</taxon>
        <taxon>Flavobacteriia</taxon>
        <taxon>Flavobacteriales</taxon>
        <taxon>Flavobacteriaceae</taxon>
        <taxon>Paenimyroides</taxon>
    </lineage>
</organism>
<name>A0A3P3VW58_9FLAO</name>
<dbReference type="InterPro" id="IPR041685">
    <property type="entry name" value="AAA_GajA/Old/RecF-like"/>
</dbReference>
<reference evidence="2 3" key="1">
    <citation type="submission" date="2018-11" db="EMBL/GenBank/DDBJ databases">
        <title>Flavobacterium sp. nov., YIM 102701-2 draft genome.</title>
        <authorList>
            <person name="Li G."/>
            <person name="Jiang Y."/>
        </authorList>
    </citation>
    <scope>NUCLEOTIDE SEQUENCE [LARGE SCALE GENOMIC DNA]</scope>
    <source>
        <strain evidence="2 3">YIM 102701-2</strain>
    </source>
</reference>
<dbReference type="InterPro" id="IPR027417">
    <property type="entry name" value="P-loop_NTPase"/>
</dbReference>
<dbReference type="Gene3D" id="3.40.50.300">
    <property type="entry name" value="P-loop containing nucleotide triphosphate hydrolases"/>
    <property type="match status" value="1"/>
</dbReference>
<dbReference type="Proteomes" id="UP000275719">
    <property type="component" value="Unassembled WGS sequence"/>
</dbReference>
<accession>A0A3P3VW58</accession>
<sequence>MEVELINEFIVLNDNPFEFTVDIKGFNSVSKKLSSGQSILLYIITEIVANIRFDSLIIYDEPETHLHPNAISQLINTIYQLTQEFQSYCIIATHSPIIIRELLSRNVYIVERESNVISVRKPLIETFGENLTMITEEIFGNRDVPNQFEKILSRLASEGKSYEEILSIVETENIPLSLNARIYLKSAIDEKS</sequence>
<protein>
    <recommendedName>
        <fullName evidence="1">Endonuclease GajA/Old nuclease/RecF-like AAA domain-containing protein</fullName>
    </recommendedName>
</protein>
<evidence type="ECO:0000313" key="3">
    <source>
        <dbReference type="Proteomes" id="UP000275719"/>
    </source>
</evidence>
<dbReference type="OrthoDB" id="9815944at2"/>
<dbReference type="PANTHER" id="PTHR43581">
    <property type="entry name" value="ATP/GTP PHOSPHATASE"/>
    <property type="match status" value="1"/>
</dbReference>
<evidence type="ECO:0000259" key="1">
    <source>
        <dbReference type="Pfam" id="PF13175"/>
    </source>
</evidence>
<evidence type="ECO:0000313" key="2">
    <source>
        <dbReference type="EMBL" id="RRJ86684.1"/>
    </source>
</evidence>
<feature type="domain" description="Endonuclease GajA/Old nuclease/RecF-like AAA" evidence="1">
    <location>
        <begin position="24"/>
        <end position="99"/>
    </location>
</feature>
<proteinExistence type="predicted"/>
<dbReference type="InterPro" id="IPR051396">
    <property type="entry name" value="Bact_Antivir_Def_Nuclease"/>
</dbReference>
<comment type="caution">
    <text evidence="2">The sequence shown here is derived from an EMBL/GenBank/DDBJ whole genome shotgun (WGS) entry which is preliminary data.</text>
</comment>
<dbReference type="PANTHER" id="PTHR43581:SF4">
    <property type="entry name" value="ATP_GTP PHOSPHATASE"/>
    <property type="match status" value="1"/>
</dbReference>
<keyword evidence="3" id="KW-1185">Reference proteome</keyword>
<dbReference type="AlphaFoldDB" id="A0A3P3VW58"/>
<dbReference type="SUPFAM" id="SSF52540">
    <property type="entry name" value="P-loop containing nucleoside triphosphate hydrolases"/>
    <property type="match status" value="1"/>
</dbReference>